<evidence type="ECO:0000256" key="9">
    <source>
        <dbReference type="RuleBase" id="RU363121"/>
    </source>
</evidence>
<proteinExistence type="inferred from homology"/>
<evidence type="ECO:0000256" key="4">
    <source>
        <dbReference type="ARBA" id="ARBA00022692"/>
    </source>
</evidence>
<feature type="compositionally biased region" description="Basic and acidic residues" evidence="10">
    <location>
        <begin position="1"/>
        <end position="24"/>
    </location>
</feature>
<feature type="transmembrane region" description="Helical" evidence="9">
    <location>
        <begin position="452"/>
        <end position="475"/>
    </location>
</feature>
<feature type="transmembrane region" description="Helical" evidence="9">
    <location>
        <begin position="229"/>
        <end position="250"/>
    </location>
</feature>
<evidence type="ECO:0000256" key="5">
    <source>
        <dbReference type="ARBA" id="ARBA00022741"/>
    </source>
</evidence>
<feature type="transmembrane region" description="Helical" evidence="9">
    <location>
        <begin position="110"/>
        <end position="130"/>
    </location>
</feature>
<keyword evidence="8 9" id="KW-0472">Membrane</keyword>
<evidence type="ECO:0000313" key="11">
    <source>
        <dbReference type="EMBL" id="CAB9504416.1"/>
    </source>
</evidence>
<feature type="compositionally biased region" description="Acidic residues" evidence="10">
    <location>
        <begin position="25"/>
        <end position="34"/>
    </location>
</feature>
<comment type="similarity">
    <text evidence="2 9">Belongs to the ADP/ATP translocase tlc family.</text>
</comment>
<keyword evidence="3 9" id="KW-0813">Transport</keyword>
<comment type="subcellular location">
    <subcellularLocation>
        <location evidence="1 9">Membrane</location>
        <topology evidence="1 9">Multi-pass membrane protein</topology>
    </subcellularLocation>
</comment>
<feature type="transmembrane region" description="Helical" evidence="9">
    <location>
        <begin position="420"/>
        <end position="440"/>
    </location>
</feature>
<dbReference type="OrthoDB" id="194566at2759"/>
<sequence length="655" mass="72516">MTKKEGPKTTDKKSSKKPVRQEDDSHSDDDDYDDPNASLLNRKSMRRSGKNTEFDPLSSSWGGQNPREWQRPYWLGGSLCLILFAFWMLDSLKDPIFGDLVNGNLQRHQPIAKLVSVATTLALVVFLEYLSHAKKERQRRLEALRQRSNESVLEGGGTWTRMGFQDDEEPPEVQNGNAESTTLIYILVAYSAVFALIARVLQYRTSRNGSAPDTDFAEDVLTSWHFVGYFLYATIESFGSLAVASFWSFTNTTLSLEDAQRYYGIIIALAQLGAVGGSTMVTTDYPDTSLLVLASLAIILHLVVMAMYQHRFRPTNIQAIVASNTGDLSEVVEPFANSNRRQSLQSLISAASSANEESALWSGIHLILRHNYVLLLLGVSCLYEVSLTCLDYQMKMIGFERFQNSDHDGGLSFEDFMGHFGQIVNATSLCLSLFGFNFLIRRLGLRYTLRLFPTLLVIATVVAFVAFPGNLYVLFTSMSLLKAMTYSIHDPSTELLYLPTSNTIKFKAKFWIDIVGARVAKAIGSTINTYAGSVDRSVSVGSVPSFLTAVLLWAACYYIGNDFDHLIETGTIVGVGNGDVPPRRFTTTPNDDIHSGIYLHDGDEKGDLDGVATAEDEADFVAQSGTDLLQDSSIELNELNSAMSFQDPGTRRVSV</sequence>
<feature type="transmembrane region" description="Helical" evidence="9">
    <location>
        <begin position="262"/>
        <end position="282"/>
    </location>
</feature>
<evidence type="ECO:0000256" key="10">
    <source>
        <dbReference type="SAM" id="MobiDB-lite"/>
    </source>
</evidence>
<keyword evidence="12" id="KW-1185">Reference proteome</keyword>
<dbReference type="InterPro" id="IPR036259">
    <property type="entry name" value="MFS_trans_sf"/>
</dbReference>
<evidence type="ECO:0000256" key="6">
    <source>
        <dbReference type="ARBA" id="ARBA00022840"/>
    </source>
</evidence>
<dbReference type="GO" id="GO:0005471">
    <property type="term" value="F:ATP:ADP antiporter activity"/>
    <property type="evidence" value="ECO:0007669"/>
    <property type="project" value="InterPro"/>
</dbReference>
<keyword evidence="5 9" id="KW-0547">Nucleotide-binding</keyword>
<dbReference type="EMBL" id="CAICTM010000195">
    <property type="protein sequence ID" value="CAB9504416.1"/>
    <property type="molecule type" value="Genomic_DNA"/>
</dbReference>
<name>A0A9N8H7W7_9STRA</name>
<keyword evidence="4 9" id="KW-0812">Transmembrane</keyword>
<organism evidence="11 12">
    <name type="scientific">Seminavis robusta</name>
    <dbReference type="NCBI Taxonomy" id="568900"/>
    <lineage>
        <taxon>Eukaryota</taxon>
        <taxon>Sar</taxon>
        <taxon>Stramenopiles</taxon>
        <taxon>Ochrophyta</taxon>
        <taxon>Bacillariophyta</taxon>
        <taxon>Bacillariophyceae</taxon>
        <taxon>Bacillariophycidae</taxon>
        <taxon>Naviculales</taxon>
        <taxon>Naviculaceae</taxon>
        <taxon>Seminavis</taxon>
    </lineage>
</organism>
<dbReference type="PANTHER" id="PTHR31187:SF1">
    <property type="entry name" value="ADP,ATP CARRIER PROTEIN 1"/>
    <property type="match status" value="1"/>
</dbReference>
<dbReference type="Pfam" id="PF03219">
    <property type="entry name" value="TLC"/>
    <property type="match status" value="1"/>
</dbReference>
<evidence type="ECO:0000256" key="3">
    <source>
        <dbReference type="ARBA" id="ARBA00022448"/>
    </source>
</evidence>
<evidence type="ECO:0000256" key="8">
    <source>
        <dbReference type="ARBA" id="ARBA00023136"/>
    </source>
</evidence>
<accession>A0A9N8H7W7</accession>
<evidence type="ECO:0000256" key="2">
    <source>
        <dbReference type="ARBA" id="ARBA00007127"/>
    </source>
</evidence>
<comment type="caution">
    <text evidence="11">The sequence shown here is derived from an EMBL/GenBank/DDBJ whole genome shotgun (WGS) entry which is preliminary data.</text>
</comment>
<dbReference type="InterPro" id="IPR004667">
    <property type="entry name" value="ADP_ATP_car_bac_type"/>
</dbReference>
<dbReference type="PANTHER" id="PTHR31187">
    <property type="match status" value="1"/>
</dbReference>
<evidence type="ECO:0000313" key="12">
    <source>
        <dbReference type="Proteomes" id="UP001153069"/>
    </source>
</evidence>
<feature type="transmembrane region" description="Helical" evidence="9">
    <location>
        <begin position="73"/>
        <end position="90"/>
    </location>
</feature>
<protein>
    <recommendedName>
        <fullName evidence="9">ADP,ATP carrier protein</fullName>
    </recommendedName>
</protein>
<reference evidence="11" key="1">
    <citation type="submission" date="2020-06" db="EMBL/GenBank/DDBJ databases">
        <authorList>
            <consortium name="Plant Systems Biology data submission"/>
        </authorList>
    </citation>
    <scope>NUCLEOTIDE SEQUENCE</scope>
    <source>
        <strain evidence="11">D6</strain>
    </source>
</reference>
<feature type="region of interest" description="Disordered" evidence="10">
    <location>
        <begin position="1"/>
        <end position="63"/>
    </location>
</feature>
<keyword evidence="7 9" id="KW-1133">Transmembrane helix</keyword>
<dbReference type="GO" id="GO:0005524">
    <property type="term" value="F:ATP binding"/>
    <property type="evidence" value="ECO:0007669"/>
    <property type="project" value="UniProtKB-KW"/>
</dbReference>
<keyword evidence="6 9" id="KW-0067">ATP-binding</keyword>
<dbReference type="AlphaFoldDB" id="A0A9N8H7W7"/>
<feature type="transmembrane region" description="Helical" evidence="9">
    <location>
        <begin position="183"/>
        <end position="201"/>
    </location>
</feature>
<gene>
    <name evidence="11" type="ORF">SEMRO_196_G083560.1</name>
</gene>
<dbReference type="GO" id="GO:0016020">
    <property type="term" value="C:membrane"/>
    <property type="evidence" value="ECO:0007669"/>
    <property type="project" value="UniProtKB-SubCell"/>
</dbReference>
<evidence type="ECO:0000256" key="1">
    <source>
        <dbReference type="ARBA" id="ARBA00004141"/>
    </source>
</evidence>
<evidence type="ECO:0000256" key="7">
    <source>
        <dbReference type="ARBA" id="ARBA00022989"/>
    </source>
</evidence>
<dbReference type="SUPFAM" id="SSF103473">
    <property type="entry name" value="MFS general substrate transporter"/>
    <property type="match status" value="1"/>
</dbReference>
<feature type="transmembrane region" description="Helical" evidence="9">
    <location>
        <begin position="372"/>
        <end position="394"/>
    </location>
</feature>
<feature type="transmembrane region" description="Helical" evidence="9">
    <location>
        <begin position="288"/>
        <end position="308"/>
    </location>
</feature>
<dbReference type="Proteomes" id="UP001153069">
    <property type="component" value="Unassembled WGS sequence"/>
</dbReference>